<proteinExistence type="predicted"/>
<keyword evidence="1" id="KW-0175">Coiled coil</keyword>
<evidence type="ECO:0000256" key="2">
    <source>
        <dbReference type="SAM" id="MobiDB-lite"/>
    </source>
</evidence>
<comment type="caution">
    <text evidence="4">The sequence shown here is derived from an EMBL/GenBank/DDBJ whole genome shotgun (WGS) entry which is preliminary data.</text>
</comment>
<feature type="compositionally biased region" description="Low complexity" evidence="2">
    <location>
        <begin position="90"/>
        <end position="104"/>
    </location>
</feature>
<evidence type="ECO:0000256" key="1">
    <source>
        <dbReference type="SAM" id="Coils"/>
    </source>
</evidence>
<evidence type="ECO:0000313" key="5">
    <source>
        <dbReference type="Proteomes" id="UP000187013"/>
    </source>
</evidence>
<dbReference type="GO" id="GO:0042594">
    <property type="term" value="P:response to starvation"/>
    <property type="evidence" value="ECO:0007669"/>
    <property type="project" value="TreeGrafter"/>
</dbReference>
<dbReference type="AlphaFoldDB" id="A0A1Q2ZXK3"/>
<organism evidence="4 5">
    <name type="scientific">Zygosaccharomyces rouxii</name>
    <dbReference type="NCBI Taxonomy" id="4956"/>
    <lineage>
        <taxon>Eukaryota</taxon>
        <taxon>Fungi</taxon>
        <taxon>Dikarya</taxon>
        <taxon>Ascomycota</taxon>
        <taxon>Saccharomycotina</taxon>
        <taxon>Saccharomycetes</taxon>
        <taxon>Saccharomycetales</taxon>
        <taxon>Saccharomycetaceae</taxon>
        <taxon>Zygosaccharomyces</taxon>
    </lineage>
</organism>
<feature type="compositionally biased region" description="Polar residues" evidence="2">
    <location>
        <begin position="494"/>
        <end position="512"/>
    </location>
</feature>
<feature type="region of interest" description="Disordered" evidence="2">
    <location>
        <begin position="72"/>
        <end position="105"/>
    </location>
</feature>
<reference evidence="4 5" key="1">
    <citation type="submission" date="2016-08" db="EMBL/GenBank/DDBJ databases">
        <title>Draft genome sequence of allopolyploid Zygosaccharomyces rouxii.</title>
        <authorList>
            <person name="Watanabe J."/>
            <person name="Uehara K."/>
            <person name="Mogi Y."/>
            <person name="Tsukioka Y."/>
        </authorList>
    </citation>
    <scope>NUCLEOTIDE SEQUENCE [LARGE SCALE GENOMIC DNA]</scope>
    <source>
        <strain evidence="4 5">NBRC 110957</strain>
    </source>
</reference>
<dbReference type="EMBL" id="BDGX01000009">
    <property type="protein sequence ID" value="GAV48222.1"/>
    <property type="molecule type" value="Genomic_DNA"/>
</dbReference>
<dbReference type="GO" id="GO:0000987">
    <property type="term" value="F:cis-regulatory region sequence-specific DNA binding"/>
    <property type="evidence" value="ECO:0007669"/>
    <property type="project" value="TreeGrafter"/>
</dbReference>
<feature type="transmembrane region" description="Helical" evidence="3">
    <location>
        <begin position="25"/>
        <end position="49"/>
    </location>
</feature>
<keyword evidence="3" id="KW-0812">Transmembrane</keyword>
<keyword evidence="3" id="KW-0472">Membrane</keyword>
<protein>
    <recommendedName>
        <fullName evidence="6">Nnf2p</fullName>
    </recommendedName>
</protein>
<feature type="compositionally biased region" description="Basic and acidic residues" evidence="2">
    <location>
        <begin position="75"/>
        <end position="89"/>
    </location>
</feature>
<evidence type="ECO:0008006" key="6">
    <source>
        <dbReference type="Google" id="ProtNLM"/>
    </source>
</evidence>
<dbReference type="PANTHER" id="PTHR14596">
    <property type="entry name" value="ZINC FINGER PROTEIN"/>
    <property type="match status" value="1"/>
</dbReference>
<dbReference type="OrthoDB" id="4158994at2759"/>
<accession>A0A1Q2ZXK3</accession>
<feature type="coiled-coil region" evidence="1">
    <location>
        <begin position="701"/>
        <end position="884"/>
    </location>
</feature>
<dbReference type="GO" id="GO:0005634">
    <property type="term" value="C:nucleus"/>
    <property type="evidence" value="ECO:0007669"/>
    <property type="project" value="TreeGrafter"/>
</dbReference>
<keyword evidence="3" id="KW-1133">Transmembrane helix</keyword>
<evidence type="ECO:0000313" key="4">
    <source>
        <dbReference type="EMBL" id="GAV48222.1"/>
    </source>
</evidence>
<dbReference type="PANTHER" id="PTHR14596:SF72">
    <property type="entry name" value="ZINC FINGER PROTEIN MSN2-RELATED"/>
    <property type="match status" value="1"/>
</dbReference>
<sequence length="895" mass="102257">MERQPIKDEDQPIEFVRKHKFKDTLALFIVFLSFNHFASLCLLVSFVLATRFRYFLANCLITLFLSKKPSPKMNEISDRDDGHNNDDNNHNNNNNSNNNSNNNNSRFNGQKVLHTPILLLSCEILVATILKLYAEEYFLNPIENLAFSILASSLINDPSDCLSYATSCSVLYAITLNICKKLGPLSHFTGVWDNYGEFRYFTIPIWRPGRHLKFRGVEESFIINYLNKYVHHLLYYISFHIVVFQFSQSIFNPNYYAYESKNSKKSTRGLSPKSDVPRNVINQKLHSSGVLKPFQFVNSNGGNVSATGVDGNIGANNTSISTNSNNSSTEEPTAYTSGINVHEYSGLNSHGNSTSTNNSGLRKLNSKNVIPRFTTVVSQFKLYEPSVISAAGSNSQTLATNVTMRDADSLRENNFTNQFFEMQVNFSQMGKTRNLKTDLSVTSNLENFIHHLFKRKNQHLIAPLWSMVVTLKTINFEKKHLSANAVTNSNSSSMQNDGESSDDITPTNSDSSLNRDESYQSVFNKLQTRDAMALIAQTAFDDYSQLNLVSSKDNIFDNGTRNYKVCITEISLNSITFHIENLHEGELIVLVNGVIWSEVSCALILDCEGEELVVVGGLVPACSYDIQFINRLNCTEDYLISDLMVRTLCNKEQPEKFENIDFSFPSYYHRKFLSPLLTLKHSVLTTNTNLAESRIKLKKTKKEVSKKLSTLRQDIDHFKAKISQNATNDEKSAAKVDSLKIALQFNEVNLNKLEDELKTFTEQELELEEEYLKLKDLHLRKQMDHDKLKESLETDLKNLNLKQQKLQQEFNQLSSKKDKLSIRHDRLQREVDQNTEEFELFKSQFLAKRETDRIKKKEIRAREINEFEMTIKGLEQDISRLEGENGSMHKLVHGF</sequence>
<name>A0A1Q2ZXK3_ZYGRO</name>
<dbReference type="Proteomes" id="UP000187013">
    <property type="component" value="Unassembled WGS sequence"/>
</dbReference>
<feature type="region of interest" description="Disordered" evidence="2">
    <location>
        <begin position="487"/>
        <end position="515"/>
    </location>
</feature>
<gene>
    <name evidence="4" type="ORF">ZYGR_0I05190</name>
</gene>
<dbReference type="eggNOG" id="ENOG502QSPS">
    <property type="taxonomic scope" value="Eukaryota"/>
</dbReference>
<evidence type="ECO:0000256" key="3">
    <source>
        <dbReference type="SAM" id="Phobius"/>
    </source>
</evidence>
<dbReference type="GO" id="GO:0000981">
    <property type="term" value="F:DNA-binding transcription factor activity, RNA polymerase II-specific"/>
    <property type="evidence" value="ECO:0007669"/>
    <property type="project" value="TreeGrafter"/>
</dbReference>